<dbReference type="PANTHER" id="PTHR14614">
    <property type="entry name" value="HEPATOCELLULAR CARCINOMA-ASSOCIATED ANTIGEN"/>
    <property type="match status" value="1"/>
</dbReference>
<dbReference type="InterPro" id="IPR019410">
    <property type="entry name" value="Methyltransf_16"/>
</dbReference>
<dbReference type="GO" id="GO:0008168">
    <property type="term" value="F:methyltransferase activity"/>
    <property type="evidence" value="ECO:0007669"/>
    <property type="project" value="UniProtKB-KW"/>
</dbReference>
<dbReference type="Gene3D" id="3.40.50.150">
    <property type="entry name" value="Vaccinia Virus protein VP39"/>
    <property type="match status" value="1"/>
</dbReference>
<name>A0A8C5P7D9_9ANUR</name>
<dbReference type="Pfam" id="PF10294">
    <property type="entry name" value="Methyltransf_16"/>
    <property type="match status" value="1"/>
</dbReference>
<gene>
    <name evidence="3" type="primary">METTL21EP</name>
</gene>
<dbReference type="PANTHER" id="PTHR14614:SF1">
    <property type="entry name" value="METHYLTRANSFERASE-LIKE PROTEIN 21E PSEUDOGENE-RELATED"/>
    <property type="match status" value="1"/>
</dbReference>
<protein>
    <submittedName>
        <fullName evidence="3">Methyltransferase like 21E, pseudo</fullName>
    </submittedName>
</protein>
<dbReference type="SUPFAM" id="SSF53335">
    <property type="entry name" value="S-adenosyl-L-methionine-dependent methyltransferases"/>
    <property type="match status" value="1"/>
</dbReference>
<dbReference type="GO" id="GO:0032259">
    <property type="term" value="P:methylation"/>
    <property type="evidence" value="ECO:0007669"/>
    <property type="project" value="UniProtKB-KW"/>
</dbReference>
<dbReference type="CDD" id="cd02440">
    <property type="entry name" value="AdoMet_MTases"/>
    <property type="match status" value="1"/>
</dbReference>
<dbReference type="OrthoDB" id="413520at2759"/>
<organism evidence="3 4">
    <name type="scientific">Leptobrachium leishanense</name>
    <name type="common">Leishan spiny toad</name>
    <dbReference type="NCBI Taxonomy" id="445787"/>
    <lineage>
        <taxon>Eukaryota</taxon>
        <taxon>Metazoa</taxon>
        <taxon>Chordata</taxon>
        <taxon>Craniata</taxon>
        <taxon>Vertebrata</taxon>
        <taxon>Euteleostomi</taxon>
        <taxon>Amphibia</taxon>
        <taxon>Batrachia</taxon>
        <taxon>Anura</taxon>
        <taxon>Pelobatoidea</taxon>
        <taxon>Megophryidae</taxon>
        <taxon>Leptobrachium</taxon>
    </lineage>
</organism>
<reference evidence="3" key="2">
    <citation type="submission" date="2025-09" db="UniProtKB">
        <authorList>
            <consortium name="Ensembl"/>
        </authorList>
    </citation>
    <scope>IDENTIFICATION</scope>
</reference>
<evidence type="ECO:0000256" key="2">
    <source>
        <dbReference type="ARBA" id="ARBA00022691"/>
    </source>
</evidence>
<evidence type="ECO:0000313" key="4">
    <source>
        <dbReference type="Proteomes" id="UP000694569"/>
    </source>
</evidence>
<keyword evidence="1" id="KW-0489">Methyltransferase</keyword>
<dbReference type="AlphaFoldDB" id="A0A8C5P7D9"/>
<sequence>CFWFGYFDLELSLLQSFSCDDFIVPNILERRYVPPLLKNVAWEGFRFAGHEIKIVESTDLYGATVWPSALVLCYFLEIHGRQLSIEHKTIIEIGAGTGLVSIVASLIGAQVTATDLTELVGNLQYNVHRNTKDKCKHIPQVKVLNWGTDLEETFPKSSLHCDYILAADVVYNHPFLMELLVTFDHLCQERTTILWAMRFREENTDIENEFIANFQKLFNMEVVYDFPSLDIKLYKATRKCNGQSLEFTKPIILASYRIQCFNLLAH</sequence>
<evidence type="ECO:0000313" key="3">
    <source>
        <dbReference type="Ensembl" id="ENSLLEP00000002286.1"/>
    </source>
</evidence>
<dbReference type="Proteomes" id="UP000694569">
    <property type="component" value="Unplaced"/>
</dbReference>
<dbReference type="GeneTree" id="ENSGT00940000159229"/>
<proteinExistence type="predicted"/>
<keyword evidence="2" id="KW-0949">S-adenosyl-L-methionine</keyword>
<evidence type="ECO:0000256" key="1">
    <source>
        <dbReference type="ARBA" id="ARBA00022603"/>
    </source>
</evidence>
<keyword evidence="4" id="KW-1185">Reference proteome</keyword>
<reference evidence="3" key="1">
    <citation type="submission" date="2025-08" db="UniProtKB">
        <authorList>
            <consortium name="Ensembl"/>
        </authorList>
    </citation>
    <scope>IDENTIFICATION</scope>
</reference>
<accession>A0A8C5P7D9</accession>
<dbReference type="InterPro" id="IPR029063">
    <property type="entry name" value="SAM-dependent_MTases_sf"/>
</dbReference>
<keyword evidence="1" id="KW-0808">Transferase</keyword>
<dbReference type="Ensembl" id="ENSLLET00000002384.1">
    <property type="protein sequence ID" value="ENSLLEP00000002286.1"/>
    <property type="gene ID" value="ENSLLEG00000001462.1"/>
</dbReference>